<accession>M5RNU1</accession>
<dbReference type="AlphaFoldDB" id="M5RNU1"/>
<evidence type="ECO:0000256" key="1">
    <source>
        <dbReference type="SAM" id="MobiDB-lite"/>
    </source>
</evidence>
<dbReference type="EMBL" id="ANOG01000294">
    <property type="protein sequence ID" value="EMI20965.1"/>
    <property type="molecule type" value="Genomic_DNA"/>
</dbReference>
<sequence length="59" mass="6469">MSFDQTPLGFDGRVARSIGKRPDSLLPGEENFRHFSDDDGGRPNPITIVSRLDGPIRTG</sequence>
<keyword evidence="3" id="KW-1185">Reference proteome</keyword>
<organism evidence="2 3">
    <name type="scientific">Rhodopirellula maiorica SM1</name>
    <dbReference type="NCBI Taxonomy" id="1265738"/>
    <lineage>
        <taxon>Bacteria</taxon>
        <taxon>Pseudomonadati</taxon>
        <taxon>Planctomycetota</taxon>
        <taxon>Planctomycetia</taxon>
        <taxon>Pirellulales</taxon>
        <taxon>Pirellulaceae</taxon>
        <taxon>Novipirellula</taxon>
    </lineage>
</organism>
<feature type="compositionally biased region" description="Basic and acidic residues" evidence="1">
    <location>
        <begin position="30"/>
        <end position="41"/>
    </location>
</feature>
<proteinExistence type="predicted"/>
<evidence type="ECO:0000313" key="3">
    <source>
        <dbReference type="Proteomes" id="UP000011991"/>
    </source>
</evidence>
<protein>
    <submittedName>
        <fullName evidence="2">Uncharacterized protein</fullName>
    </submittedName>
</protein>
<evidence type="ECO:0000313" key="2">
    <source>
        <dbReference type="EMBL" id="EMI20965.1"/>
    </source>
</evidence>
<name>M5RNU1_9BACT</name>
<dbReference type="Proteomes" id="UP000011991">
    <property type="component" value="Unassembled WGS sequence"/>
</dbReference>
<comment type="caution">
    <text evidence="2">The sequence shown here is derived from an EMBL/GenBank/DDBJ whole genome shotgun (WGS) entry which is preliminary data.</text>
</comment>
<reference evidence="2 3" key="1">
    <citation type="journal article" date="2013" name="Mar. Genomics">
        <title>Expression of sulfatases in Rhodopirellula baltica and the diversity of sulfatases in the genus Rhodopirellula.</title>
        <authorList>
            <person name="Wegner C.E."/>
            <person name="Richter-Heitmann T."/>
            <person name="Klindworth A."/>
            <person name="Klockow C."/>
            <person name="Richter M."/>
            <person name="Achstetter T."/>
            <person name="Glockner F.O."/>
            <person name="Harder J."/>
        </authorList>
    </citation>
    <scope>NUCLEOTIDE SEQUENCE [LARGE SCALE GENOMIC DNA]</scope>
    <source>
        <strain evidence="2 3">SM1</strain>
    </source>
</reference>
<dbReference type="PATRIC" id="fig|1265738.3.peg.2113"/>
<gene>
    <name evidence="2" type="ORF">RMSM_02106</name>
</gene>
<feature type="region of interest" description="Disordered" evidence="1">
    <location>
        <begin position="1"/>
        <end position="59"/>
    </location>
</feature>